<reference evidence="2" key="1">
    <citation type="submission" date="2023-12" db="EMBL/GenBank/DDBJ databases">
        <title>'Antibacterial potential of Stenotrophomonas maltophilia cystic fibrosis isolates' (manuscript under preparation).</title>
        <authorList>
            <person name="Crisan C.V."/>
            <person name="Pettis M."/>
            <person name="Goldberg J.B."/>
        </authorList>
    </citation>
    <scope>NUCLEOTIDE SEQUENCE</scope>
    <source>
        <strain evidence="2">CCV129</strain>
    </source>
</reference>
<protein>
    <submittedName>
        <fullName evidence="2">Ogr/Delta-like zinc finger family protein</fullName>
    </submittedName>
</protein>
<evidence type="ECO:0000313" key="2">
    <source>
        <dbReference type="EMBL" id="MDZ5764610.1"/>
    </source>
</evidence>
<gene>
    <name evidence="2" type="ORF">U4I38_08995</name>
</gene>
<organism evidence="2 3">
    <name type="scientific">Stenotrophomonas maltophilia</name>
    <name type="common">Pseudomonas maltophilia</name>
    <name type="synonym">Xanthomonas maltophilia</name>
    <dbReference type="NCBI Taxonomy" id="40324"/>
    <lineage>
        <taxon>Bacteria</taxon>
        <taxon>Pseudomonadati</taxon>
        <taxon>Pseudomonadota</taxon>
        <taxon>Gammaproteobacteria</taxon>
        <taxon>Lysobacterales</taxon>
        <taxon>Lysobacteraceae</taxon>
        <taxon>Stenotrophomonas</taxon>
        <taxon>Stenotrophomonas maltophilia group</taxon>
    </lineage>
</organism>
<feature type="domain" description="Zinc finger Ogr/Delta-type" evidence="1">
    <location>
        <begin position="13"/>
        <end position="55"/>
    </location>
</feature>
<evidence type="ECO:0000259" key="1">
    <source>
        <dbReference type="Pfam" id="PF04606"/>
    </source>
</evidence>
<dbReference type="AlphaFoldDB" id="A0AAJ2WK00"/>
<accession>A0AAJ2WK00</accession>
<comment type="caution">
    <text evidence="2">The sequence shown here is derived from an EMBL/GenBank/DDBJ whole genome shotgun (WGS) entry which is preliminary data.</text>
</comment>
<proteinExistence type="predicted"/>
<name>A0AAJ2WK00_STEMA</name>
<dbReference type="Proteomes" id="UP001288387">
    <property type="component" value="Unassembled WGS sequence"/>
</dbReference>
<dbReference type="EMBL" id="JAXRVB010000007">
    <property type="protein sequence ID" value="MDZ5764610.1"/>
    <property type="molecule type" value="Genomic_DNA"/>
</dbReference>
<sequence length="114" mass="12141">MSAAVGQRAVFCCPACKAPLVKRTSALQHQFLRTDAYVCPNPMCGATYTGNSELTSVASPSGLPTAPACELPPTPGYQRVLLQNRWKQDRGEVQLDWIDAIDEVPPGGGDLPAV</sequence>
<dbReference type="Pfam" id="PF04606">
    <property type="entry name" value="Ogr_Delta"/>
    <property type="match status" value="1"/>
</dbReference>
<dbReference type="InterPro" id="IPR007684">
    <property type="entry name" value="Znf_Ogr/Delta"/>
</dbReference>
<evidence type="ECO:0000313" key="3">
    <source>
        <dbReference type="Proteomes" id="UP001288387"/>
    </source>
</evidence>
<dbReference type="RefSeq" id="WP_322540464.1">
    <property type="nucleotide sequence ID" value="NZ_JAXAZA010000009.1"/>
</dbReference>